<dbReference type="AlphaFoldDB" id="A0A8B7NRM1"/>
<feature type="transmembrane region" description="Helical" evidence="2">
    <location>
        <begin position="615"/>
        <end position="635"/>
    </location>
</feature>
<gene>
    <name evidence="4" type="primary">LOC108673068</name>
</gene>
<feature type="compositionally biased region" description="Polar residues" evidence="1">
    <location>
        <begin position="716"/>
        <end position="726"/>
    </location>
</feature>
<evidence type="ECO:0000256" key="2">
    <source>
        <dbReference type="SAM" id="Phobius"/>
    </source>
</evidence>
<sequence length="753" mass="84010">MVSYTPEVISVIMMLAVRVGAELDKKGDFGTASEHGTDSPSGRVVLLLSFSGLNKQYLDTFDLPNLLYLRDQGPHPVNFEPQYPGTSAPNSFGMVTGVYPETHGVLAQALYDSTLGRVLTSNDPEMYTQNPNVTPLWILNEQRGGVSACIMWPGCEYPFSGRRPTYFVPQSSRPSFTFTDAFDLAVAFATARFSASDYRRYVVGDNTRAEESPGNVNEHGRKGPSIAESTSNIWSLHHLSPSVEHWYTSEREEKYVPVKIEKESNNLDEVKRIVDSASDADNNISSMEKSLSNPNYQNDSRRILNASDDYNRYEFATLSEESLIFTLNEKMRANFILMRFEEPHTTAELYGPTSTQMEDILHKLDDSLLYLHLLLQEHDLHHKVELVLVSDLCSVPFGPPLEPSLKLKNAGHKTPDLSGSIKMTGVERNYNAEEPTPGLQETSDDFIMDLAAILQGQNVTLVGETPLLHIWPNQGSNELKILNLLENYSNRSHFSVVKKREVKLWHFSQNPRIADILAEANPGFAFVDKRRANKLETWRAVRALPTLKCTEQSEPVMLMAGPSFPHNREVSSMQAIDVFAVVTRLLNLTATPNNASMIAVDELFNASPRTLENKVLMAAAICALLVTIGLLFVFVRLYKQPRDMVYETAYRSAVYRTTVQPTVSFSPTNSRWDGTSEVVFVKQPDPHTAPLSTLASPIITQTSPTSASDEQDLGSRHSNARQSTRSSLDRSELDNETASLITSNMLPDQSSDI</sequence>
<dbReference type="SUPFAM" id="SSF53649">
    <property type="entry name" value="Alkaline phosphatase-like"/>
    <property type="match status" value="2"/>
</dbReference>
<evidence type="ECO:0000256" key="1">
    <source>
        <dbReference type="SAM" id="MobiDB-lite"/>
    </source>
</evidence>
<dbReference type="OrthoDB" id="415411at2759"/>
<dbReference type="InterPro" id="IPR002591">
    <property type="entry name" value="Phosphodiest/P_Trfase"/>
</dbReference>
<keyword evidence="2" id="KW-0812">Transmembrane</keyword>
<evidence type="ECO:0000313" key="3">
    <source>
        <dbReference type="Proteomes" id="UP000694843"/>
    </source>
</evidence>
<dbReference type="Gene3D" id="3.40.720.10">
    <property type="entry name" value="Alkaline Phosphatase, subunit A"/>
    <property type="match status" value="3"/>
</dbReference>
<feature type="region of interest" description="Disordered" evidence="1">
    <location>
        <begin position="690"/>
        <end position="753"/>
    </location>
</feature>
<dbReference type="KEGG" id="hazt:108673068"/>
<keyword evidence="3" id="KW-1185">Reference proteome</keyword>
<dbReference type="PANTHER" id="PTHR10151:SF120">
    <property type="entry name" value="BIS(5'-ADENOSYL)-TRIPHOSPHATASE"/>
    <property type="match status" value="1"/>
</dbReference>
<dbReference type="Pfam" id="PF01663">
    <property type="entry name" value="Phosphodiest"/>
    <property type="match status" value="2"/>
</dbReference>
<dbReference type="GeneID" id="108673068"/>
<keyword evidence="2" id="KW-1133">Transmembrane helix</keyword>
<keyword evidence="2" id="KW-0472">Membrane</keyword>
<organism evidence="3 4">
    <name type="scientific">Hyalella azteca</name>
    <name type="common">Amphipod</name>
    <dbReference type="NCBI Taxonomy" id="294128"/>
    <lineage>
        <taxon>Eukaryota</taxon>
        <taxon>Metazoa</taxon>
        <taxon>Ecdysozoa</taxon>
        <taxon>Arthropoda</taxon>
        <taxon>Crustacea</taxon>
        <taxon>Multicrustacea</taxon>
        <taxon>Malacostraca</taxon>
        <taxon>Eumalacostraca</taxon>
        <taxon>Peracarida</taxon>
        <taxon>Amphipoda</taxon>
        <taxon>Senticaudata</taxon>
        <taxon>Talitrida</taxon>
        <taxon>Talitroidea</taxon>
        <taxon>Hyalellidae</taxon>
        <taxon>Hyalella</taxon>
    </lineage>
</organism>
<dbReference type="PANTHER" id="PTHR10151">
    <property type="entry name" value="ECTONUCLEOTIDE PYROPHOSPHATASE/PHOSPHODIESTERASE"/>
    <property type="match status" value="1"/>
</dbReference>
<feature type="compositionally biased region" description="Polar residues" evidence="1">
    <location>
        <begin position="736"/>
        <end position="753"/>
    </location>
</feature>
<proteinExistence type="predicted"/>
<dbReference type="GO" id="GO:0016787">
    <property type="term" value="F:hydrolase activity"/>
    <property type="evidence" value="ECO:0007669"/>
    <property type="project" value="UniProtKB-ARBA"/>
</dbReference>
<accession>A0A8B7NRM1</accession>
<feature type="compositionally biased region" description="Polar residues" evidence="1">
    <location>
        <begin position="690"/>
        <end position="708"/>
    </location>
</feature>
<name>A0A8B7NRM1_HYAAZ</name>
<protein>
    <submittedName>
        <fullName evidence="4">Uncharacterized protein LOC108673068</fullName>
    </submittedName>
</protein>
<reference evidence="4" key="1">
    <citation type="submission" date="2025-08" db="UniProtKB">
        <authorList>
            <consortium name="RefSeq"/>
        </authorList>
    </citation>
    <scope>IDENTIFICATION</scope>
    <source>
        <tissue evidence="4">Whole organism</tissue>
    </source>
</reference>
<dbReference type="Proteomes" id="UP000694843">
    <property type="component" value="Unplaced"/>
</dbReference>
<dbReference type="InterPro" id="IPR017850">
    <property type="entry name" value="Alkaline_phosphatase_core_sf"/>
</dbReference>
<evidence type="ECO:0000313" key="4">
    <source>
        <dbReference type="RefSeq" id="XP_018016335.1"/>
    </source>
</evidence>
<dbReference type="RefSeq" id="XP_018016335.1">
    <property type="nucleotide sequence ID" value="XM_018160846.2"/>
</dbReference>
<dbReference type="Gene3D" id="3.30.1360.180">
    <property type="match status" value="1"/>
</dbReference>